<evidence type="ECO:0000259" key="5">
    <source>
        <dbReference type="PROSITE" id="PS50893"/>
    </source>
</evidence>
<dbReference type="Gene3D" id="3.40.50.300">
    <property type="entry name" value="P-loop containing nucleotide triphosphate hydrolases"/>
    <property type="match status" value="1"/>
</dbReference>
<keyword evidence="4 6" id="KW-0067">ATP-binding</keyword>
<dbReference type="CDD" id="cd03235">
    <property type="entry name" value="ABC_Metallic_Cations"/>
    <property type="match status" value="1"/>
</dbReference>
<evidence type="ECO:0000256" key="3">
    <source>
        <dbReference type="ARBA" id="ARBA00022741"/>
    </source>
</evidence>
<comment type="caution">
    <text evidence="6">The sequence shown here is derived from an EMBL/GenBank/DDBJ whole genome shotgun (WGS) entry which is preliminary data.</text>
</comment>
<keyword evidence="7" id="KW-1185">Reference proteome</keyword>
<protein>
    <submittedName>
        <fullName evidence="6">Zinc ABC transporter ATP-binding protein</fullName>
    </submittedName>
</protein>
<dbReference type="InterPro" id="IPR017871">
    <property type="entry name" value="ABC_transporter-like_CS"/>
</dbReference>
<accession>A0A1E5G1J0</accession>
<dbReference type="PROSITE" id="PS50893">
    <property type="entry name" value="ABC_TRANSPORTER_2"/>
    <property type="match status" value="1"/>
</dbReference>
<dbReference type="PANTHER" id="PTHR42734:SF17">
    <property type="entry name" value="METAL TRANSPORT SYSTEM ATP-BINDING PROTEIN TM_0124-RELATED"/>
    <property type="match status" value="1"/>
</dbReference>
<dbReference type="EMBL" id="MIJE01000030">
    <property type="protein sequence ID" value="OEF96733.1"/>
    <property type="molecule type" value="Genomic_DNA"/>
</dbReference>
<keyword evidence="3" id="KW-0547">Nucleotide-binding</keyword>
<proteinExistence type="inferred from homology"/>
<evidence type="ECO:0000313" key="6">
    <source>
        <dbReference type="EMBL" id="OEF96733.1"/>
    </source>
</evidence>
<dbReference type="STRING" id="766136.BHF68_06580"/>
<dbReference type="SUPFAM" id="SSF52540">
    <property type="entry name" value="P-loop containing nucleoside triphosphate hydrolases"/>
    <property type="match status" value="1"/>
</dbReference>
<keyword evidence="2" id="KW-0813">Transport</keyword>
<dbReference type="RefSeq" id="WP_069643316.1">
    <property type="nucleotide sequence ID" value="NZ_MIJE01000030.1"/>
</dbReference>
<dbReference type="FunFam" id="3.40.50.300:FF:000134">
    <property type="entry name" value="Iron-enterobactin ABC transporter ATP-binding protein"/>
    <property type="match status" value="1"/>
</dbReference>
<dbReference type="PROSITE" id="PS00211">
    <property type="entry name" value="ABC_TRANSPORTER_1"/>
    <property type="match status" value="1"/>
</dbReference>
<dbReference type="GO" id="GO:0005524">
    <property type="term" value="F:ATP binding"/>
    <property type="evidence" value="ECO:0007669"/>
    <property type="project" value="UniProtKB-KW"/>
</dbReference>
<evidence type="ECO:0000256" key="4">
    <source>
        <dbReference type="ARBA" id="ARBA00022840"/>
    </source>
</evidence>
<dbReference type="InterPro" id="IPR027417">
    <property type="entry name" value="P-loop_NTPase"/>
</dbReference>
<dbReference type="AlphaFoldDB" id="A0A1E5G1J0"/>
<evidence type="ECO:0000256" key="2">
    <source>
        <dbReference type="ARBA" id="ARBA00022448"/>
    </source>
</evidence>
<comment type="similarity">
    <text evidence="1">Belongs to the ABC transporter superfamily.</text>
</comment>
<reference evidence="6 7" key="1">
    <citation type="submission" date="2016-09" db="EMBL/GenBank/DDBJ databases">
        <title>Draft genome sequence for the type strain of Desulfuribacillus alkaliarsenatis AHT28, an obligately anaerobic, sulfidogenic bacterium isolated from Russian soda lake sediments.</title>
        <authorList>
            <person name="Abin C.A."/>
            <person name="Hollibaugh J.T."/>
        </authorList>
    </citation>
    <scope>NUCLEOTIDE SEQUENCE [LARGE SCALE GENOMIC DNA]</scope>
    <source>
        <strain evidence="6 7">AHT28</strain>
    </source>
</reference>
<dbReference type="GO" id="GO:0016887">
    <property type="term" value="F:ATP hydrolysis activity"/>
    <property type="evidence" value="ECO:0007669"/>
    <property type="project" value="InterPro"/>
</dbReference>
<organism evidence="6 7">
    <name type="scientific">Desulfuribacillus alkaliarsenatis</name>
    <dbReference type="NCBI Taxonomy" id="766136"/>
    <lineage>
        <taxon>Bacteria</taxon>
        <taxon>Bacillati</taxon>
        <taxon>Bacillota</taxon>
        <taxon>Desulfuribacillia</taxon>
        <taxon>Desulfuribacillales</taxon>
        <taxon>Desulfuribacillaceae</taxon>
        <taxon>Desulfuribacillus</taxon>
    </lineage>
</organism>
<evidence type="ECO:0000256" key="1">
    <source>
        <dbReference type="ARBA" id="ARBA00005417"/>
    </source>
</evidence>
<dbReference type="Proteomes" id="UP000094296">
    <property type="component" value="Unassembled WGS sequence"/>
</dbReference>
<feature type="domain" description="ABC transporter" evidence="5">
    <location>
        <begin position="7"/>
        <end position="242"/>
    </location>
</feature>
<dbReference type="InterPro" id="IPR050153">
    <property type="entry name" value="Metal_Ion_Import_ABC"/>
</dbReference>
<dbReference type="Pfam" id="PF00005">
    <property type="entry name" value="ABC_tran"/>
    <property type="match status" value="1"/>
</dbReference>
<name>A0A1E5G1J0_9FIRM</name>
<evidence type="ECO:0000313" key="7">
    <source>
        <dbReference type="Proteomes" id="UP000094296"/>
    </source>
</evidence>
<dbReference type="InterPro" id="IPR003593">
    <property type="entry name" value="AAA+_ATPase"/>
</dbReference>
<dbReference type="OrthoDB" id="9789994at2"/>
<dbReference type="InterPro" id="IPR003439">
    <property type="entry name" value="ABC_transporter-like_ATP-bd"/>
</dbReference>
<dbReference type="PANTHER" id="PTHR42734">
    <property type="entry name" value="METAL TRANSPORT SYSTEM ATP-BINDING PROTEIN TM_0124-RELATED"/>
    <property type="match status" value="1"/>
</dbReference>
<dbReference type="SMART" id="SM00382">
    <property type="entry name" value="AAA"/>
    <property type="match status" value="1"/>
</dbReference>
<sequence>MNKQTIIKVSNVSFSYGNRLVLEDINMCINEGDFLGIVGPNGSGKSTLLKIILGLLQADSGSVELYGKPNSKWQQRNRIGYISQKANSFNMGFPATVYEVVSMGLTGKKGLFKRFTKEDKEIILDTIELVDLMDYKNQLIGALSGGQQQRVFIAKALVGNPELLVLDEPTVGVDTKSMNSFYKLLEVLHCIHKKTIILVSHDIGAITTCVNRVACLNRKIYFHGDNQEFIKNQEAIMTKAYQHAVHIMEHGH</sequence>
<gene>
    <name evidence="6" type="ORF">BHF68_06580</name>
</gene>